<dbReference type="EMBL" id="CP090166">
    <property type="protein sequence ID" value="UJO16968.1"/>
    <property type="molecule type" value="Genomic_DNA"/>
</dbReference>
<reference evidence="1" key="1">
    <citation type="submission" date="2021-12" db="EMBL/GenBank/DDBJ databases">
        <authorList>
            <person name="Zaccaron A."/>
            <person name="Stergiopoulos I."/>
        </authorList>
    </citation>
    <scope>NUCLEOTIDE SEQUENCE</scope>
    <source>
        <strain evidence="1">Race5_Kim</strain>
    </source>
</reference>
<organism evidence="1 2">
    <name type="scientific">Passalora fulva</name>
    <name type="common">Tomato leaf mold</name>
    <name type="synonym">Cladosporium fulvum</name>
    <dbReference type="NCBI Taxonomy" id="5499"/>
    <lineage>
        <taxon>Eukaryota</taxon>
        <taxon>Fungi</taxon>
        <taxon>Dikarya</taxon>
        <taxon>Ascomycota</taxon>
        <taxon>Pezizomycotina</taxon>
        <taxon>Dothideomycetes</taxon>
        <taxon>Dothideomycetidae</taxon>
        <taxon>Mycosphaerellales</taxon>
        <taxon>Mycosphaerellaceae</taxon>
        <taxon>Fulvia</taxon>
    </lineage>
</organism>
<dbReference type="Proteomes" id="UP000756132">
    <property type="component" value="Chromosome 4"/>
</dbReference>
<sequence>MYKAHVAEQYAKISPPRPPIDLDAIRAANPKLQPKDTFRHVKSTLAFDKEGHRAVAFPCDGIEQKQWEKEYDDGFDRSWKVEYEGVEGLSEAAVEEGGAMEVDDTVENEVIDLTQEDDSEPVAKPRAQVPQPLGRRTFRQMIKADMKERTQGL</sequence>
<name>A0A9Q8LGH5_PASFU</name>
<dbReference type="GeneID" id="71985151"/>
<proteinExistence type="predicted"/>
<keyword evidence="2" id="KW-1185">Reference proteome</keyword>
<reference evidence="1" key="2">
    <citation type="journal article" date="2022" name="Microb. Genom.">
        <title>A chromosome-scale genome assembly of the tomato pathogen Cladosporium fulvum reveals a compartmentalized genome architecture and the presence of a dispensable chromosome.</title>
        <authorList>
            <person name="Zaccaron A.Z."/>
            <person name="Chen L.H."/>
            <person name="Samaras A."/>
            <person name="Stergiopoulos I."/>
        </authorList>
    </citation>
    <scope>NUCLEOTIDE SEQUENCE</scope>
    <source>
        <strain evidence="1">Race5_Kim</strain>
    </source>
</reference>
<accession>A0A9Q8LGH5</accession>
<protein>
    <submittedName>
        <fullName evidence="1">Uncharacterized protein</fullName>
    </submittedName>
</protein>
<dbReference type="AlphaFoldDB" id="A0A9Q8LGH5"/>
<evidence type="ECO:0000313" key="2">
    <source>
        <dbReference type="Proteomes" id="UP000756132"/>
    </source>
</evidence>
<dbReference type="KEGG" id="ffu:CLAFUR5_05273"/>
<gene>
    <name evidence="1" type="ORF">CLAFUR5_05273</name>
</gene>
<dbReference type="RefSeq" id="XP_047761334.1">
    <property type="nucleotide sequence ID" value="XM_047904421.1"/>
</dbReference>
<evidence type="ECO:0000313" key="1">
    <source>
        <dbReference type="EMBL" id="UJO16968.1"/>
    </source>
</evidence>